<comment type="caution">
    <text evidence="1">The sequence shown here is derived from an EMBL/GenBank/DDBJ whole genome shotgun (WGS) entry which is preliminary data.</text>
</comment>
<dbReference type="STRING" id="1573173.A0A167B0B5"/>
<evidence type="ECO:0000313" key="1">
    <source>
        <dbReference type="EMBL" id="KZL80741.1"/>
    </source>
</evidence>
<dbReference type="GO" id="GO:0005506">
    <property type="term" value="F:iron ion binding"/>
    <property type="evidence" value="ECO:0007669"/>
    <property type="project" value="InterPro"/>
</dbReference>
<reference evidence="1 2" key="1">
    <citation type="submission" date="2015-06" db="EMBL/GenBank/DDBJ databases">
        <title>Survival trade-offs in plant roots during colonization by closely related pathogenic and mutualistic fungi.</title>
        <authorList>
            <person name="Hacquard S."/>
            <person name="Kracher B."/>
            <person name="Hiruma K."/>
            <person name="Weinman A."/>
            <person name="Muench P."/>
            <person name="Garrido Oter R."/>
            <person name="Ver Loren van Themaat E."/>
            <person name="Dallerey J.-F."/>
            <person name="Damm U."/>
            <person name="Henrissat B."/>
            <person name="Lespinet O."/>
            <person name="Thon M."/>
            <person name="Kemen E."/>
            <person name="McHardy A.C."/>
            <person name="Schulze-Lefert P."/>
            <person name="O'Connell R.J."/>
        </authorList>
    </citation>
    <scope>NUCLEOTIDE SEQUENCE [LARGE SCALE GENOMIC DNA]</scope>
    <source>
        <strain evidence="1 2">MAFF 238704</strain>
    </source>
</reference>
<dbReference type="GO" id="GO:0004497">
    <property type="term" value="F:monooxygenase activity"/>
    <property type="evidence" value="ECO:0007669"/>
    <property type="project" value="InterPro"/>
</dbReference>
<dbReference type="EMBL" id="LFIW01001811">
    <property type="protein sequence ID" value="KZL80741.1"/>
    <property type="molecule type" value="Genomic_DNA"/>
</dbReference>
<evidence type="ECO:0000313" key="2">
    <source>
        <dbReference type="Proteomes" id="UP000076584"/>
    </source>
</evidence>
<dbReference type="InterPro" id="IPR036396">
    <property type="entry name" value="Cyt_P450_sf"/>
</dbReference>
<protein>
    <submittedName>
        <fullName evidence="1">Cytochrome p450</fullName>
    </submittedName>
</protein>
<dbReference type="AlphaFoldDB" id="A0A167B0B5"/>
<proteinExistence type="predicted"/>
<dbReference type="SUPFAM" id="SSF48264">
    <property type="entry name" value="Cytochrome P450"/>
    <property type="match status" value="1"/>
</dbReference>
<dbReference type="Gene3D" id="1.10.630.10">
    <property type="entry name" value="Cytochrome P450"/>
    <property type="match status" value="1"/>
</dbReference>
<accession>A0A167B0B5</accession>
<name>A0A167B0B5_COLIC</name>
<dbReference type="GO" id="GO:0016705">
    <property type="term" value="F:oxidoreductase activity, acting on paired donors, with incorporation or reduction of molecular oxygen"/>
    <property type="evidence" value="ECO:0007669"/>
    <property type="project" value="InterPro"/>
</dbReference>
<dbReference type="GO" id="GO:0020037">
    <property type="term" value="F:heme binding"/>
    <property type="evidence" value="ECO:0007669"/>
    <property type="project" value="InterPro"/>
</dbReference>
<gene>
    <name evidence="1" type="ORF">CI238_13344</name>
</gene>
<keyword evidence="2" id="KW-1185">Reference proteome</keyword>
<sequence length="75" mass="8520">MTAVLQCRHQGDAPSDVWTVGLDCLESHRTKTSHVIPRDYAMGMSAYLVHTDERLYPESTRFMPERGLLKDGGKR</sequence>
<organism evidence="1 2">
    <name type="scientific">Colletotrichum incanum</name>
    <name type="common">Soybean anthracnose fungus</name>
    <dbReference type="NCBI Taxonomy" id="1573173"/>
    <lineage>
        <taxon>Eukaryota</taxon>
        <taxon>Fungi</taxon>
        <taxon>Dikarya</taxon>
        <taxon>Ascomycota</taxon>
        <taxon>Pezizomycotina</taxon>
        <taxon>Sordariomycetes</taxon>
        <taxon>Hypocreomycetidae</taxon>
        <taxon>Glomerellales</taxon>
        <taxon>Glomerellaceae</taxon>
        <taxon>Colletotrichum</taxon>
        <taxon>Colletotrichum spaethianum species complex</taxon>
    </lineage>
</organism>
<dbReference type="Proteomes" id="UP000076584">
    <property type="component" value="Unassembled WGS sequence"/>
</dbReference>